<evidence type="ECO:0000313" key="3">
    <source>
        <dbReference type="Proteomes" id="UP001237642"/>
    </source>
</evidence>
<dbReference type="Proteomes" id="UP001237642">
    <property type="component" value="Unassembled WGS sequence"/>
</dbReference>
<gene>
    <name evidence="2" type="ORF">POM88_023330</name>
</gene>
<feature type="region of interest" description="Disordered" evidence="1">
    <location>
        <begin position="153"/>
        <end position="172"/>
    </location>
</feature>
<dbReference type="InterPro" id="IPR008507">
    <property type="entry name" value="DUF789"/>
</dbReference>
<accession>A0AAD8IH34</accession>
<dbReference type="PANTHER" id="PTHR31343">
    <property type="entry name" value="T15D22.8"/>
    <property type="match status" value="1"/>
</dbReference>
<comment type="caution">
    <text evidence="2">The sequence shown here is derived from an EMBL/GenBank/DDBJ whole genome shotgun (WGS) entry which is preliminary data.</text>
</comment>
<protein>
    <submittedName>
        <fullName evidence="2">Mediator of RNA polymerase II transcription subunit 15</fullName>
    </submittedName>
</protein>
<dbReference type="EMBL" id="JAUIZM010000005">
    <property type="protein sequence ID" value="KAK1385595.1"/>
    <property type="molecule type" value="Genomic_DNA"/>
</dbReference>
<name>A0AAD8IH34_9APIA</name>
<organism evidence="2 3">
    <name type="scientific">Heracleum sosnowskyi</name>
    <dbReference type="NCBI Taxonomy" id="360622"/>
    <lineage>
        <taxon>Eukaryota</taxon>
        <taxon>Viridiplantae</taxon>
        <taxon>Streptophyta</taxon>
        <taxon>Embryophyta</taxon>
        <taxon>Tracheophyta</taxon>
        <taxon>Spermatophyta</taxon>
        <taxon>Magnoliopsida</taxon>
        <taxon>eudicotyledons</taxon>
        <taxon>Gunneridae</taxon>
        <taxon>Pentapetalae</taxon>
        <taxon>asterids</taxon>
        <taxon>campanulids</taxon>
        <taxon>Apiales</taxon>
        <taxon>Apiaceae</taxon>
        <taxon>Apioideae</taxon>
        <taxon>apioid superclade</taxon>
        <taxon>Tordylieae</taxon>
        <taxon>Tordyliinae</taxon>
        <taxon>Heracleum</taxon>
    </lineage>
</organism>
<reference evidence="2" key="2">
    <citation type="submission" date="2023-05" db="EMBL/GenBank/DDBJ databases">
        <authorList>
            <person name="Schelkunov M.I."/>
        </authorList>
    </citation>
    <scope>NUCLEOTIDE SEQUENCE</scope>
    <source>
        <strain evidence="2">Hsosn_3</strain>
        <tissue evidence="2">Leaf</tissue>
    </source>
</reference>
<reference evidence="2" key="1">
    <citation type="submission" date="2023-02" db="EMBL/GenBank/DDBJ databases">
        <title>Genome of toxic invasive species Heracleum sosnowskyi carries increased number of genes despite the absence of recent whole-genome duplications.</title>
        <authorList>
            <person name="Schelkunov M."/>
            <person name="Shtratnikova V."/>
            <person name="Makarenko M."/>
            <person name="Klepikova A."/>
            <person name="Omelchenko D."/>
            <person name="Novikova G."/>
            <person name="Obukhova E."/>
            <person name="Bogdanov V."/>
            <person name="Penin A."/>
            <person name="Logacheva M."/>
        </authorList>
    </citation>
    <scope>NUCLEOTIDE SEQUENCE</scope>
    <source>
        <strain evidence="2">Hsosn_3</strain>
        <tissue evidence="2">Leaf</tissue>
    </source>
</reference>
<dbReference type="PANTHER" id="PTHR31343:SF8">
    <property type="entry name" value="OS07G0246600 PROTEIN"/>
    <property type="match status" value="1"/>
</dbReference>
<evidence type="ECO:0000256" key="1">
    <source>
        <dbReference type="SAM" id="MobiDB-lite"/>
    </source>
</evidence>
<feature type="region of interest" description="Disordered" evidence="1">
    <location>
        <begin position="1"/>
        <end position="32"/>
    </location>
</feature>
<dbReference type="Pfam" id="PF05623">
    <property type="entry name" value="DUF789"/>
    <property type="match status" value="1"/>
</dbReference>
<proteinExistence type="predicted"/>
<keyword evidence="3" id="KW-1185">Reference proteome</keyword>
<sequence>MSAPLGNRNRGGHDRFYRPPAMRKKHSEPEKLTEKVVITSDESTTATAINSSVLQPESVCNLSNLDQFIENTTPVVQARCFSKTKMKELRTHGDNFPPYFVLDDLWESLKEWSAYGAGVPLVLSGGDSVVQYYVPYLSAIQLYIDPSRPSIRLRKPGEETDGSSGDGSSGDCGRCGVENGTNYVQGNRNLQNQKNAAKECSSRLSLRNNLATGSAFDESEISNPPGLLLFEYFAHDLPFAREPLADKILKLASQFPELKTCRSCDLTPSSWFSVAWYPIYRIPVGTTLNNIDACFLTFHSLSTLYGNTGTDLPQIQGSTAKQFGNGGMSLQLSLPIFGLAPYKLKVPDWSPEGEHDCQKINSLFQAADNWLRLLQVDHPDYRFFKERGKGTYSLIPLEDEGDENVDNCVRGARIEQRI</sequence>
<dbReference type="AlphaFoldDB" id="A0AAD8IH34"/>
<evidence type="ECO:0000313" key="2">
    <source>
        <dbReference type="EMBL" id="KAK1385595.1"/>
    </source>
</evidence>